<reference evidence="2" key="2">
    <citation type="submission" date="2020-11" db="EMBL/GenBank/DDBJ databases">
        <authorList>
            <person name="McCartney M.A."/>
            <person name="Auch B."/>
            <person name="Kono T."/>
            <person name="Mallez S."/>
            <person name="Becker A."/>
            <person name="Gohl D.M."/>
            <person name="Silverstein K.A.T."/>
            <person name="Koren S."/>
            <person name="Bechman K.B."/>
            <person name="Herman A."/>
            <person name="Abrahante J.E."/>
            <person name="Garbe J."/>
        </authorList>
    </citation>
    <scope>NUCLEOTIDE SEQUENCE</scope>
    <source>
        <strain evidence="2">Duluth1</strain>
        <tissue evidence="2">Whole animal</tissue>
    </source>
</reference>
<feature type="compositionally biased region" description="Pro residues" evidence="1">
    <location>
        <begin position="146"/>
        <end position="158"/>
    </location>
</feature>
<feature type="region of interest" description="Disordered" evidence="1">
    <location>
        <begin position="40"/>
        <end position="107"/>
    </location>
</feature>
<organism evidence="2 3">
    <name type="scientific">Dreissena polymorpha</name>
    <name type="common">Zebra mussel</name>
    <name type="synonym">Mytilus polymorpha</name>
    <dbReference type="NCBI Taxonomy" id="45954"/>
    <lineage>
        <taxon>Eukaryota</taxon>
        <taxon>Metazoa</taxon>
        <taxon>Spiralia</taxon>
        <taxon>Lophotrochozoa</taxon>
        <taxon>Mollusca</taxon>
        <taxon>Bivalvia</taxon>
        <taxon>Autobranchia</taxon>
        <taxon>Heteroconchia</taxon>
        <taxon>Euheterodonta</taxon>
        <taxon>Imparidentia</taxon>
        <taxon>Neoheterodontei</taxon>
        <taxon>Myida</taxon>
        <taxon>Dreissenoidea</taxon>
        <taxon>Dreissenidae</taxon>
        <taxon>Dreissena</taxon>
    </lineage>
</organism>
<feature type="compositionally biased region" description="Low complexity" evidence="1">
    <location>
        <begin position="64"/>
        <end position="74"/>
    </location>
</feature>
<dbReference type="Proteomes" id="UP000828390">
    <property type="component" value="Unassembled WGS sequence"/>
</dbReference>
<proteinExistence type="predicted"/>
<reference evidence="2" key="1">
    <citation type="journal article" date="2019" name="bioRxiv">
        <title>The Genome of the Zebra Mussel, Dreissena polymorpha: A Resource for Invasive Species Research.</title>
        <authorList>
            <person name="McCartney M.A."/>
            <person name="Auch B."/>
            <person name="Kono T."/>
            <person name="Mallez S."/>
            <person name="Zhang Y."/>
            <person name="Obille A."/>
            <person name="Becker A."/>
            <person name="Abrahante J.E."/>
            <person name="Garbe J."/>
            <person name="Badalamenti J.P."/>
            <person name="Herman A."/>
            <person name="Mangelson H."/>
            <person name="Liachko I."/>
            <person name="Sullivan S."/>
            <person name="Sone E.D."/>
            <person name="Koren S."/>
            <person name="Silverstein K.A.T."/>
            <person name="Beckman K.B."/>
            <person name="Gohl D.M."/>
        </authorList>
    </citation>
    <scope>NUCLEOTIDE SEQUENCE</scope>
    <source>
        <strain evidence="2">Duluth1</strain>
        <tissue evidence="2">Whole animal</tissue>
    </source>
</reference>
<keyword evidence="3" id="KW-1185">Reference proteome</keyword>
<protein>
    <submittedName>
        <fullName evidence="2">Uncharacterized protein</fullName>
    </submittedName>
</protein>
<sequence length="401" mass="45583">MMEQTYGWYPSAKNVYEDRRIGTLTPYQLEALYRYRDSKYYTAPATPPEQRTPKPPRPSPSPAARPQSSHSRASVRSDNGGDHVTLAIRPRSAPIHTTYKPPPRLNLPTPQQCWSTHIPETDITMPAPQTATLVQARTFESISAPMPVPEPETQPSPAPSQTSGKIVRIQSAKARRETPTKPQRPVKSAGPVRPTPSPVVQTPEPSGFCLWPDPRADLDYPDGYNQFPDRVLFSPTRPSAPTPPASDRMVQNRTPSSTSMRSPSGKPPSGKKTPLRPKAPSPYKMELYTDADEYRSETPDYFQETMKHGWMMEIHGDPLKLKKTSKRLPYTVKVPEPETERDPPKVHMENNETFFLNTIPRRPMAFAIDKEWISEVIHKKRLEMQKKHGINYRYKNFAFVY</sequence>
<evidence type="ECO:0000313" key="2">
    <source>
        <dbReference type="EMBL" id="KAH3884220.1"/>
    </source>
</evidence>
<name>A0A9D4RYX4_DREPO</name>
<accession>A0A9D4RYX4</accession>
<feature type="compositionally biased region" description="Low complexity" evidence="1">
    <location>
        <begin position="253"/>
        <end position="272"/>
    </location>
</feature>
<feature type="compositionally biased region" description="Pro residues" evidence="1">
    <location>
        <begin position="53"/>
        <end position="63"/>
    </location>
</feature>
<gene>
    <name evidence="2" type="ORF">DPMN_008195</name>
</gene>
<dbReference type="OrthoDB" id="10022495at2759"/>
<evidence type="ECO:0000313" key="3">
    <source>
        <dbReference type="Proteomes" id="UP000828390"/>
    </source>
</evidence>
<feature type="region of interest" description="Disordered" evidence="1">
    <location>
        <begin position="144"/>
        <end position="282"/>
    </location>
</feature>
<dbReference type="EMBL" id="JAIWYP010000001">
    <property type="protein sequence ID" value="KAH3884220.1"/>
    <property type="molecule type" value="Genomic_DNA"/>
</dbReference>
<dbReference type="AlphaFoldDB" id="A0A9D4RYX4"/>
<evidence type="ECO:0000256" key="1">
    <source>
        <dbReference type="SAM" id="MobiDB-lite"/>
    </source>
</evidence>
<comment type="caution">
    <text evidence="2">The sequence shown here is derived from an EMBL/GenBank/DDBJ whole genome shotgun (WGS) entry which is preliminary data.</text>
</comment>